<dbReference type="AlphaFoldDB" id="A0A375A7Z6"/>
<dbReference type="Proteomes" id="UP000294820">
    <property type="component" value="Chromosome 1"/>
</dbReference>
<evidence type="ECO:0000256" key="1">
    <source>
        <dbReference type="SAM" id="SignalP"/>
    </source>
</evidence>
<accession>A0A375A7Z6</accession>
<reference evidence="2 3" key="1">
    <citation type="submission" date="2016-09" db="EMBL/GenBank/DDBJ databases">
        <authorList>
            <person name="Reverchon S."/>
            <person name="Nasser W."/>
            <person name="Leonard S."/>
            <person name="Brochier C."/>
            <person name="Duprey A."/>
        </authorList>
    </citation>
    <scope>NUCLEOTIDE SEQUENCE [LARGE SCALE GENOMIC DNA]</scope>
    <source>
        <strain evidence="2 3">174/2</strain>
    </source>
</reference>
<sequence>MKRLRNVCTTAALVAGISLLSAISLASAHPEGAEPPAFGKQGAFAPPPGFPPPVPALYHASLQATDPIQAVNKLVANVPQGNGKTYEVSITVREIPRQSSQIYTRQTPQSNTFTTICARHHGTDIRTEQGRVLIPGEYHASQRA</sequence>
<organism evidence="2 3">
    <name type="scientific">Dickeya aquatica</name>
    <dbReference type="NCBI Taxonomy" id="1401087"/>
    <lineage>
        <taxon>Bacteria</taxon>
        <taxon>Pseudomonadati</taxon>
        <taxon>Pseudomonadota</taxon>
        <taxon>Gammaproteobacteria</taxon>
        <taxon>Enterobacterales</taxon>
        <taxon>Pectobacteriaceae</taxon>
        <taxon>Dickeya</taxon>
    </lineage>
</organism>
<name>A0A375A7Z6_9GAMM</name>
<dbReference type="RefSeq" id="WP_232046589.1">
    <property type="nucleotide sequence ID" value="NZ_LT615367.1"/>
</dbReference>
<feature type="chain" id="PRO_5017060135" description="Lipoprotein" evidence="1">
    <location>
        <begin position="29"/>
        <end position="144"/>
    </location>
</feature>
<keyword evidence="1" id="KW-0732">Signal</keyword>
<proteinExistence type="predicted"/>
<evidence type="ECO:0000313" key="3">
    <source>
        <dbReference type="Proteomes" id="UP000294820"/>
    </source>
</evidence>
<evidence type="ECO:0000313" key="2">
    <source>
        <dbReference type="EMBL" id="SLM62036.1"/>
    </source>
</evidence>
<protein>
    <recommendedName>
        <fullName evidence="4">Lipoprotein</fullName>
    </recommendedName>
</protein>
<keyword evidence="3" id="KW-1185">Reference proteome</keyword>
<evidence type="ECO:0008006" key="4">
    <source>
        <dbReference type="Google" id="ProtNLM"/>
    </source>
</evidence>
<dbReference type="KEGG" id="daq:DAQ1742_00998"/>
<feature type="signal peptide" evidence="1">
    <location>
        <begin position="1"/>
        <end position="28"/>
    </location>
</feature>
<dbReference type="EMBL" id="LT615367">
    <property type="protein sequence ID" value="SLM62036.1"/>
    <property type="molecule type" value="Genomic_DNA"/>
</dbReference>
<gene>
    <name evidence="2" type="ORF">DAQ1742_00998</name>
</gene>